<dbReference type="SUPFAM" id="SSF55424">
    <property type="entry name" value="FAD/NAD-linked reductases, dimerisation (C-terminal) domain"/>
    <property type="match status" value="1"/>
</dbReference>
<keyword evidence="8" id="KW-1185">Reference proteome</keyword>
<comment type="cofactor">
    <cofactor evidence="1">
        <name>FAD</name>
        <dbReference type="ChEBI" id="CHEBI:57692"/>
    </cofactor>
</comment>
<evidence type="ECO:0000259" key="5">
    <source>
        <dbReference type="Pfam" id="PF07992"/>
    </source>
</evidence>
<keyword evidence="3" id="KW-0274">FAD</keyword>
<dbReference type="SUPFAM" id="SSF51905">
    <property type="entry name" value="FAD/NAD(P)-binding domain"/>
    <property type="match status" value="2"/>
</dbReference>
<dbReference type="Pfam" id="PF07992">
    <property type="entry name" value="Pyr_redox_2"/>
    <property type="match status" value="1"/>
</dbReference>
<evidence type="ECO:0000313" key="7">
    <source>
        <dbReference type="EMBL" id="QLL06231.1"/>
    </source>
</evidence>
<feature type="domain" description="FAD/NAD(P)-binding" evidence="5">
    <location>
        <begin position="3"/>
        <end position="297"/>
    </location>
</feature>
<name>A0A7D6HMY5_9MYCO</name>
<feature type="domain" description="Reductase C-terminal" evidence="6">
    <location>
        <begin position="320"/>
        <end position="386"/>
    </location>
</feature>
<dbReference type="Gene3D" id="3.50.50.60">
    <property type="entry name" value="FAD/NAD(P)-binding domain"/>
    <property type="match status" value="2"/>
</dbReference>
<reference evidence="8" key="1">
    <citation type="submission" date="2020-07" db="EMBL/GenBank/DDBJ databases">
        <title>Description of Mycobacterium gordonae subsp. intergordonae subsp.nov. and Mycobacterium gordonae subsp. gordonae subsp. nov.</title>
        <authorList>
            <person name="Yu X."/>
        </authorList>
    </citation>
    <scope>NUCLEOTIDE SEQUENCE [LARGE SCALE GENOMIC DNA]</scope>
    <source>
        <strain evidence="8">24</strain>
    </source>
</reference>
<evidence type="ECO:0000313" key="8">
    <source>
        <dbReference type="Proteomes" id="UP000510682"/>
    </source>
</evidence>
<reference evidence="8" key="3">
    <citation type="submission" date="2023-07" db="EMBL/GenBank/DDBJ databases">
        <title>Description of Mycobacterium gordonae subsp. intergordonae subsp.nov. and Mycobacterium gordonae subsp. gordonae subsp. nov.</title>
        <authorList>
            <person name="Huang H."/>
        </authorList>
    </citation>
    <scope>NUCLEOTIDE SEQUENCE [LARGE SCALE GENOMIC DNA]</scope>
    <source>
        <strain evidence="8">24</strain>
    </source>
</reference>
<dbReference type="GO" id="GO:0016651">
    <property type="term" value="F:oxidoreductase activity, acting on NAD(P)H"/>
    <property type="evidence" value="ECO:0007669"/>
    <property type="project" value="TreeGrafter"/>
</dbReference>
<evidence type="ECO:0000256" key="1">
    <source>
        <dbReference type="ARBA" id="ARBA00001974"/>
    </source>
</evidence>
<dbReference type="InterPro" id="IPR023753">
    <property type="entry name" value="FAD/NAD-binding_dom"/>
</dbReference>
<dbReference type="GO" id="GO:0005737">
    <property type="term" value="C:cytoplasm"/>
    <property type="evidence" value="ECO:0007669"/>
    <property type="project" value="TreeGrafter"/>
</dbReference>
<dbReference type="PRINTS" id="PR00411">
    <property type="entry name" value="PNDRDTASEI"/>
</dbReference>
<keyword evidence="2" id="KW-0285">Flavoprotein</keyword>
<dbReference type="InterPro" id="IPR028202">
    <property type="entry name" value="Reductase_C"/>
</dbReference>
<dbReference type="PANTHER" id="PTHR43557">
    <property type="entry name" value="APOPTOSIS-INDUCING FACTOR 1"/>
    <property type="match status" value="1"/>
</dbReference>
<evidence type="ECO:0000256" key="2">
    <source>
        <dbReference type="ARBA" id="ARBA00022630"/>
    </source>
</evidence>
<evidence type="ECO:0000256" key="3">
    <source>
        <dbReference type="ARBA" id="ARBA00022827"/>
    </source>
</evidence>
<gene>
    <name evidence="7" type="ORF">H0P51_21050</name>
</gene>
<keyword evidence="4" id="KW-0560">Oxidoreductase</keyword>
<reference evidence="7 8" key="2">
    <citation type="submission" date="2020-07" db="EMBL/GenBank/DDBJ databases">
        <authorList>
            <person name="Yu X."/>
        </authorList>
    </citation>
    <scope>NUCLEOTIDE SEQUENCE [LARGE SCALE GENOMIC DNA]</scope>
    <source>
        <strain evidence="8">24</strain>
    </source>
</reference>
<dbReference type="Proteomes" id="UP000510682">
    <property type="component" value="Chromosome"/>
</dbReference>
<dbReference type="InterPro" id="IPR016156">
    <property type="entry name" value="FAD/NAD-linked_Rdtase_dimer_sf"/>
</dbReference>
<organism evidence="7 8">
    <name type="scientific">Mycobacterium vicinigordonae</name>
    <dbReference type="NCBI Taxonomy" id="1719132"/>
    <lineage>
        <taxon>Bacteria</taxon>
        <taxon>Bacillati</taxon>
        <taxon>Actinomycetota</taxon>
        <taxon>Actinomycetes</taxon>
        <taxon>Mycobacteriales</taxon>
        <taxon>Mycobacteriaceae</taxon>
        <taxon>Mycobacterium</taxon>
    </lineage>
</organism>
<proteinExistence type="predicted"/>
<sequence length="393" mass="42682">MRNITVVGASLAGLSTCRALRAMGYDGRVTLIGDEPHRPYDRPPLSKEYLLGAASPEKIELLTDQDDALELDWRLGSSATRLEVDDLKVVLSNGEKISSDAVILATGARARILPATGHLAGVHTLRTLEDSNALRETLLRGGHLVVIGAGFIGAEVASSARMLGNDVTVVEAMPAPLSATLGADIGHICASLHADHGVRLIAGVGVDRVVGRDTVEAVHLADGRKLRADAVVVGIGAQPNTDWLSGSVIHLDNGIRTDSACRTNVSRVVAVGDCASSYNAHARRYLRVEHWTNALEQPKTAVAALLRADFSPRPYTRLPYFWSDQYGARLQFAGYRREGDNVRVVEGSPQDRSFLAVYERDGDPVAVFGMNHSKQFNRWRHRLRSRYLAQQSQ</sequence>
<dbReference type="RefSeq" id="WP_180914813.1">
    <property type="nucleotide sequence ID" value="NZ_CP059165.1"/>
</dbReference>
<evidence type="ECO:0000259" key="6">
    <source>
        <dbReference type="Pfam" id="PF14759"/>
    </source>
</evidence>
<dbReference type="EMBL" id="CP059165">
    <property type="protein sequence ID" value="QLL06231.1"/>
    <property type="molecule type" value="Genomic_DNA"/>
</dbReference>
<protein>
    <submittedName>
        <fullName evidence="7">FAD-dependent oxidoreductase</fullName>
    </submittedName>
</protein>
<evidence type="ECO:0000256" key="4">
    <source>
        <dbReference type="ARBA" id="ARBA00023002"/>
    </source>
</evidence>
<dbReference type="InterPro" id="IPR050446">
    <property type="entry name" value="FAD-oxidoreductase/Apoptosis"/>
</dbReference>
<dbReference type="InterPro" id="IPR036188">
    <property type="entry name" value="FAD/NAD-bd_sf"/>
</dbReference>
<dbReference type="PRINTS" id="PR00368">
    <property type="entry name" value="FADPNR"/>
</dbReference>
<accession>A0A7D6HMY5</accession>
<dbReference type="PANTHER" id="PTHR43557:SF2">
    <property type="entry name" value="RIESKE DOMAIN-CONTAINING PROTEIN-RELATED"/>
    <property type="match status" value="1"/>
</dbReference>
<dbReference type="KEGG" id="mgor:H0P51_21050"/>
<dbReference type="Gene3D" id="3.30.390.30">
    <property type="match status" value="1"/>
</dbReference>
<dbReference type="Pfam" id="PF14759">
    <property type="entry name" value="Reductase_C"/>
    <property type="match status" value="1"/>
</dbReference>
<dbReference type="AlphaFoldDB" id="A0A7D6HMY5"/>